<dbReference type="PANTHER" id="PTHR43248:SF25">
    <property type="entry name" value="AB HYDROLASE-1 DOMAIN-CONTAINING PROTEIN-RELATED"/>
    <property type="match status" value="1"/>
</dbReference>
<dbReference type="InterPro" id="IPR013595">
    <property type="entry name" value="Pept_S33_TAP-like_C"/>
</dbReference>
<evidence type="ECO:0000259" key="5">
    <source>
        <dbReference type="Pfam" id="PF08386"/>
    </source>
</evidence>
<feature type="chain" id="PRO_5034177968" description="AB hydrolase-1 domain-containing protein" evidence="3">
    <location>
        <begin position="23"/>
        <end position="590"/>
    </location>
</feature>
<dbReference type="PANTHER" id="PTHR43248">
    <property type="entry name" value="2-SUCCINYL-6-HYDROXY-2,4-CYCLOHEXADIENE-1-CARBOXYLATE SYNTHASE"/>
    <property type="match status" value="1"/>
</dbReference>
<dbReference type="Pfam" id="PF08386">
    <property type="entry name" value="Abhydrolase_4"/>
    <property type="match status" value="1"/>
</dbReference>
<name>A0A8H3D784_9AGAM</name>
<comment type="similarity">
    <text evidence="1">Belongs to the peptidase S33 family.</text>
</comment>
<dbReference type="GO" id="GO:0016787">
    <property type="term" value="F:hydrolase activity"/>
    <property type="evidence" value="ECO:0007669"/>
    <property type="project" value="UniProtKB-KW"/>
</dbReference>
<gene>
    <name evidence="6" type="ORF">RDB_LOCUS142405</name>
</gene>
<protein>
    <recommendedName>
        <fullName evidence="8">AB hydrolase-1 domain-containing protein</fullName>
    </recommendedName>
</protein>
<dbReference type="InterPro" id="IPR000073">
    <property type="entry name" value="AB_hydrolase_1"/>
</dbReference>
<evidence type="ECO:0008006" key="8">
    <source>
        <dbReference type="Google" id="ProtNLM"/>
    </source>
</evidence>
<organism evidence="6 7">
    <name type="scientific">Rhizoctonia solani</name>
    <dbReference type="NCBI Taxonomy" id="456999"/>
    <lineage>
        <taxon>Eukaryota</taxon>
        <taxon>Fungi</taxon>
        <taxon>Dikarya</taxon>
        <taxon>Basidiomycota</taxon>
        <taxon>Agaricomycotina</taxon>
        <taxon>Agaricomycetes</taxon>
        <taxon>Cantharellales</taxon>
        <taxon>Ceratobasidiaceae</taxon>
        <taxon>Rhizoctonia</taxon>
    </lineage>
</organism>
<feature type="domain" description="Peptidase S33 tripeptidyl aminopeptidase-like C-terminal" evidence="5">
    <location>
        <begin position="448"/>
        <end position="545"/>
    </location>
</feature>
<comment type="caution">
    <text evidence="6">The sequence shown here is derived from an EMBL/GenBank/DDBJ whole genome shotgun (WGS) entry which is preliminary data.</text>
</comment>
<feature type="signal peptide" evidence="3">
    <location>
        <begin position="1"/>
        <end position="22"/>
    </location>
</feature>
<evidence type="ECO:0000259" key="4">
    <source>
        <dbReference type="Pfam" id="PF00561"/>
    </source>
</evidence>
<keyword evidence="2" id="KW-0378">Hydrolase</keyword>
<dbReference type="SUPFAM" id="SSF53474">
    <property type="entry name" value="alpha/beta-Hydrolases"/>
    <property type="match status" value="1"/>
</dbReference>
<evidence type="ECO:0000256" key="1">
    <source>
        <dbReference type="ARBA" id="ARBA00010088"/>
    </source>
</evidence>
<dbReference type="AlphaFoldDB" id="A0A8H3D784"/>
<sequence length="590" mass="64966">MRANLWTLSVAISGLVVPTVESAQTYDIHSRQASSAATISWTTCPDVNWTQCAFLEVPMDYTNPNNNSTVSIFLRNYPATVPADQRLGSILFNPGGPGGSGSGTIANIGDYLSKMVDGRYDIIGFDPRAVNLTGPSTACHDVELKFLERVYDLHMQGVPPSHLSGVGELVHVAKLSAIQSSQNVACIRNGNHEMLRNSGTVAVAKDMERIVQALGEDGLNFMGWSYGTVLGATFAAIRPNLVKRMVLDGVWDAELYFTDTLEWGRSWIKDTPKTYAGFISTCIEAGPVECALAKTKENTTETIEGLVKRLDALYTKLEREPLVVGDSAVGPGTVHAHSVRLIVFSLLYSPSGWRALAEWLAVLEHGHGRDFYSAFSGRTYGILPEPYTQNIFNRSMQKYPGGTRESQYPIMCGDLLELNITVEECTEYFREMGRLSPMGEQPALILGGCRGWSFRATERYTGPWTTEKGLNKTRFPILFVSLDADPVTPLPSAVKMSRGFGLESASLLIQQGFGHPSNAHPSLCTAKNIRDYFVDGKVPKNGTYCTPEPGWIYPINGTNSKRSMLKKRDRELLEAVEKIGRRKSWMTTGF</sequence>
<evidence type="ECO:0000313" key="6">
    <source>
        <dbReference type="EMBL" id="CAE6513609.1"/>
    </source>
</evidence>
<dbReference type="Proteomes" id="UP000663861">
    <property type="component" value="Unassembled WGS sequence"/>
</dbReference>
<evidence type="ECO:0000313" key="7">
    <source>
        <dbReference type="Proteomes" id="UP000663861"/>
    </source>
</evidence>
<dbReference type="Gene3D" id="3.40.50.1820">
    <property type="entry name" value="alpha/beta hydrolase"/>
    <property type="match status" value="1"/>
</dbReference>
<dbReference type="Pfam" id="PF00561">
    <property type="entry name" value="Abhydrolase_1"/>
    <property type="match status" value="1"/>
</dbReference>
<feature type="domain" description="AB hydrolase-1" evidence="4">
    <location>
        <begin position="90"/>
        <end position="285"/>
    </location>
</feature>
<accession>A0A8H3D784</accession>
<reference evidence="6" key="1">
    <citation type="submission" date="2021-01" db="EMBL/GenBank/DDBJ databases">
        <authorList>
            <person name="Kaushik A."/>
        </authorList>
    </citation>
    <scope>NUCLEOTIDE SEQUENCE</scope>
    <source>
        <strain evidence="6">AG4-RS23</strain>
    </source>
</reference>
<proteinExistence type="inferred from homology"/>
<keyword evidence="3" id="KW-0732">Signal</keyword>
<dbReference type="EMBL" id="CAJMWY010003996">
    <property type="protein sequence ID" value="CAE6513609.1"/>
    <property type="molecule type" value="Genomic_DNA"/>
</dbReference>
<dbReference type="InterPro" id="IPR029058">
    <property type="entry name" value="AB_hydrolase_fold"/>
</dbReference>
<dbReference type="InterPro" id="IPR051601">
    <property type="entry name" value="Serine_prot/Carboxylest_S33"/>
</dbReference>
<evidence type="ECO:0000256" key="3">
    <source>
        <dbReference type="SAM" id="SignalP"/>
    </source>
</evidence>
<evidence type="ECO:0000256" key="2">
    <source>
        <dbReference type="ARBA" id="ARBA00022801"/>
    </source>
</evidence>